<dbReference type="PROSITE" id="PS50088">
    <property type="entry name" value="ANK_REPEAT"/>
    <property type="match status" value="4"/>
</dbReference>
<dbReference type="PROSITE" id="PS50297">
    <property type="entry name" value="ANK_REP_REGION"/>
    <property type="match status" value="4"/>
</dbReference>
<proteinExistence type="predicted"/>
<dbReference type="SUPFAM" id="SSF48403">
    <property type="entry name" value="Ankyrin repeat"/>
    <property type="match status" value="1"/>
</dbReference>
<dbReference type="InterPro" id="IPR001496">
    <property type="entry name" value="SOCS_box"/>
</dbReference>
<evidence type="ECO:0000256" key="1">
    <source>
        <dbReference type="ARBA" id="ARBA00022737"/>
    </source>
</evidence>
<feature type="domain" description="SOCS box" evidence="4">
    <location>
        <begin position="317"/>
        <end position="371"/>
    </location>
</feature>
<dbReference type="InterPro" id="IPR002110">
    <property type="entry name" value="Ankyrin_rpt"/>
</dbReference>
<accession>A0ABQ9EFC7</accession>
<keyword evidence="6" id="KW-1185">Reference proteome</keyword>
<dbReference type="Proteomes" id="UP001217089">
    <property type="component" value="Unassembled WGS sequence"/>
</dbReference>
<feature type="repeat" description="ANK" evidence="3">
    <location>
        <begin position="43"/>
        <end position="75"/>
    </location>
</feature>
<dbReference type="Pfam" id="PF07525">
    <property type="entry name" value="SOCS_box"/>
    <property type="match status" value="1"/>
</dbReference>
<dbReference type="PROSITE" id="PS50225">
    <property type="entry name" value="SOCS"/>
    <property type="match status" value="1"/>
</dbReference>
<feature type="repeat" description="ANK" evidence="3">
    <location>
        <begin position="76"/>
        <end position="108"/>
    </location>
</feature>
<reference evidence="5 6" key="1">
    <citation type="submission" date="2022-12" db="EMBL/GenBank/DDBJ databases">
        <title>Chromosome-level genome of Tegillarca granosa.</title>
        <authorList>
            <person name="Kim J."/>
        </authorList>
    </citation>
    <scope>NUCLEOTIDE SEQUENCE [LARGE SCALE GENOMIC DNA]</scope>
    <source>
        <strain evidence="5">Teg-2019</strain>
        <tissue evidence="5">Adductor muscle</tissue>
    </source>
</reference>
<feature type="repeat" description="ANK" evidence="3">
    <location>
        <begin position="142"/>
        <end position="174"/>
    </location>
</feature>
<name>A0ABQ9EFC7_TEGGR</name>
<dbReference type="EMBL" id="JARBDR010000917">
    <property type="protein sequence ID" value="KAJ8302612.1"/>
    <property type="molecule type" value="Genomic_DNA"/>
</dbReference>
<gene>
    <name evidence="5" type="ORF">KUTeg_019008</name>
</gene>
<keyword evidence="2 3" id="KW-0040">ANK repeat</keyword>
<evidence type="ECO:0000259" key="4">
    <source>
        <dbReference type="PROSITE" id="PS50225"/>
    </source>
</evidence>
<dbReference type="SMART" id="SM00248">
    <property type="entry name" value="ANK"/>
    <property type="match status" value="6"/>
</dbReference>
<dbReference type="Gene3D" id="1.25.40.20">
    <property type="entry name" value="Ankyrin repeat-containing domain"/>
    <property type="match status" value="2"/>
</dbReference>
<dbReference type="Gene3D" id="1.10.750.20">
    <property type="entry name" value="SOCS box"/>
    <property type="match status" value="1"/>
</dbReference>
<evidence type="ECO:0000313" key="6">
    <source>
        <dbReference type="Proteomes" id="UP001217089"/>
    </source>
</evidence>
<dbReference type="SUPFAM" id="SSF158235">
    <property type="entry name" value="SOCS box-like"/>
    <property type="match status" value="1"/>
</dbReference>
<comment type="caution">
    <text evidence="5">The sequence shown here is derived from an EMBL/GenBank/DDBJ whole genome shotgun (WGS) entry which is preliminary data.</text>
</comment>
<dbReference type="Pfam" id="PF00023">
    <property type="entry name" value="Ank"/>
    <property type="match status" value="2"/>
</dbReference>
<dbReference type="PANTHER" id="PTHR24171">
    <property type="entry name" value="ANKYRIN REPEAT DOMAIN-CONTAINING PROTEIN 39-RELATED"/>
    <property type="match status" value="1"/>
</dbReference>
<evidence type="ECO:0000313" key="5">
    <source>
        <dbReference type="EMBL" id="KAJ8302612.1"/>
    </source>
</evidence>
<protein>
    <recommendedName>
        <fullName evidence="4">SOCS box domain-containing protein</fullName>
    </recommendedName>
</protein>
<dbReference type="PRINTS" id="PR01415">
    <property type="entry name" value="ANKYRIN"/>
</dbReference>
<dbReference type="CDD" id="cd03587">
    <property type="entry name" value="SOCS"/>
    <property type="match status" value="1"/>
</dbReference>
<dbReference type="Pfam" id="PF12796">
    <property type="entry name" value="Ank_2"/>
    <property type="match status" value="1"/>
</dbReference>
<dbReference type="InterPro" id="IPR036770">
    <property type="entry name" value="Ankyrin_rpt-contain_sf"/>
</dbReference>
<keyword evidence="1" id="KW-0677">Repeat</keyword>
<sequence>MPNKLNIDDDLFVLEAVKAGKQVKVRNILSNGSYKDKDYRDSAGRTALHWASEYGYLNIINLLLDSSWDVNLQDAKGQTPLHIACDHHNEVVSNCLISAGCDITIRDVTGNTPLHRAVHANLEGIVSRLCDLGADVHAINNNCWTVLHEAIRVGNRYVVRKIIAMGADVNAITEYRATPFSTALFYYRIAQRNSYISLESIGKMLIDAGCRLSQFDGQWSPLLSTISICNSYLAALLLYHGCKIETPKSYGRSLLVDAFTRCDTNVVKLLVHCGYHLTFEEVEQCARRIPTFSRSFRRLAFSGIDTGTNGVKMMVWLQERATNATSLSDICRVSIRRSLNAGSGDTSILKNIHKLTLPRCMKEYLAIDEVENVC</sequence>
<evidence type="ECO:0000256" key="2">
    <source>
        <dbReference type="ARBA" id="ARBA00023043"/>
    </source>
</evidence>
<evidence type="ECO:0000256" key="3">
    <source>
        <dbReference type="PROSITE-ProRule" id="PRU00023"/>
    </source>
</evidence>
<dbReference type="InterPro" id="IPR036036">
    <property type="entry name" value="SOCS_box-like_dom_sf"/>
</dbReference>
<organism evidence="5 6">
    <name type="scientific">Tegillarca granosa</name>
    <name type="common">Malaysian cockle</name>
    <name type="synonym">Anadara granosa</name>
    <dbReference type="NCBI Taxonomy" id="220873"/>
    <lineage>
        <taxon>Eukaryota</taxon>
        <taxon>Metazoa</taxon>
        <taxon>Spiralia</taxon>
        <taxon>Lophotrochozoa</taxon>
        <taxon>Mollusca</taxon>
        <taxon>Bivalvia</taxon>
        <taxon>Autobranchia</taxon>
        <taxon>Pteriomorphia</taxon>
        <taxon>Arcoida</taxon>
        <taxon>Arcoidea</taxon>
        <taxon>Arcidae</taxon>
        <taxon>Tegillarca</taxon>
    </lineage>
</organism>
<feature type="repeat" description="ANK" evidence="3">
    <location>
        <begin position="109"/>
        <end position="141"/>
    </location>
</feature>